<dbReference type="SMART" id="SM00276">
    <property type="entry name" value="GLECT"/>
    <property type="match status" value="2"/>
</dbReference>
<evidence type="ECO:0000259" key="4">
    <source>
        <dbReference type="PROSITE" id="PS51304"/>
    </source>
</evidence>
<dbReference type="InterPro" id="IPR013320">
    <property type="entry name" value="ConA-like_dom_sf"/>
</dbReference>
<keyword evidence="1" id="KW-0430">Lectin</keyword>
<dbReference type="PANTHER" id="PTHR11346:SF147">
    <property type="entry name" value="GALECTIN"/>
    <property type="match status" value="1"/>
</dbReference>
<dbReference type="Gene3D" id="2.60.120.200">
    <property type="match status" value="3"/>
</dbReference>
<evidence type="ECO:0000313" key="6">
    <source>
        <dbReference type="Proteomes" id="UP000580250"/>
    </source>
</evidence>
<feature type="signal peptide" evidence="3">
    <location>
        <begin position="1"/>
        <end position="22"/>
    </location>
</feature>
<evidence type="ECO:0000256" key="1">
    <source>
        <dbReference type="ARBA" id="ARBA00022734"/>
    </source>
</evidence>
<dbReference type="AlphaFoldDB" id="A0A6V7UBE7"/>
<protein>
    <recommendedName>
        <fullName evidence="4">Galectin domain-containing protein</fullName>
    </recommendedName>
</protein>
<keyword evidence="3" id="KW-0732">Signal</keyword>
<dbReference type="GO" id="GO:0030246">
    <property type="term" value="F:carbohydrate binding"/>
    <property type="evidence" value="ECO:0007669"/>
    <property type="project" value="UniProtKB-KW"/>
</dbReference>
<dbReference type="InterPro" id="IPR044156">
    <property type="entry name" value="Galectin-like"/>
</dbReference>
<evidence type="ECO:0000256" key="3">
    <source>
        <dbReference type="SAM" id="SignalP"/>
    </source>
</evidence>
<evidence type="ECO:0000313" key="5">
    <source>
        <dbReference type="EMBL" id="CAD2152271.1"/>
    </source>
</evidence>
<feature type="domain" description="Galectin" evidence="4">
    <location>
        <begin position="60"/>
        <end position="196"/>
    </location>
</feature>
<accession>A0A6V7UBE7</accession>
<dbReference type="Pfam" id="PF00337">
    <property type="entry name" value="Gal-bind_lectin"/>
    <property type="match status" value="3"/>
</dbReference>
<dbReference type="Proteomes" id="UP000580250">
    <property type="component" value="Unassembled WGS sequence"/>
</dbReference>
<dbReference type="OrthoDB" id="6251307at2759"/>
<feature type="domain" description="Galectin" evidence="4">
    <location>
        <begin position="419"/>
        <end position="551"/>
    </location>
</feature>
<gene>
    <name evidence="5" type="ORF">MENT_LOCUS10685</name>
</gene>
<dbReference type="EMBL" id="CAJEWN010000050">
    <property type="protein sequence ID" value="CAD2152271.1"/>
    <property type="molecule type" value="Genomic_DNA"/>
</dbReference>
<dbReference type="SMART" id="SM00908">
    <property type="entry name" value="Gal-bind_lectin"/>
    <property type="match status" value="2"/>
</dbReference>
<name>A0A6V7UBE7_MELEN</name>
<dbReference type="SUPFAM" id="SSF49899">
    <property type="entry name" value="Concanavalin A-like lectins/glucanases"/>
    <property type="match status" value="3"/>
</dbReference>
<evidence type="ECO:0000256" key="2">
    <source>
        <dbReference type="SAM" id="MobiDB-lite"/>
    </source>
</evidence>
<proteinExistence type="predicted"/>
<comment type="caution">
    <text evidence="5">The sequence shown here is derived from an EMBL/GenBank/DDBJ whole genome shotgun (WGS) entry which is preliminary data.</text>
</comment>
<organism evidence="5 6">
    <name type="scientific">Meloidogyne enterolobii</name>
    <name type="common">Root-knot nematode worm</name>
    <name type="synonym">Meloidogyne mayaguensis</name>
    <dbReference type="NCBI Taxonomy" id="390850"/>
    <lineage>
        <taxon>Eukaryota</taxon>
        <taxon>Metazoa</taxon>
        <taxon>Ecdysozoa</taxon>
        <taxon>Nematoda</taxon>
        <taxon>Chromadorea</taxon>
        <taxon>Rhabditida</taxon>
        <taxon>Tylenchina</taxon>
        <taxon>Tylenchomorpha</taxon>
        <taxon>Tylenchoidea</taxon>
        <taxon>Meloidogynidae</taxon>
        <taxon>Meloidogyninae</taxon>
        <taxon>Meloidogyne</taxon>
    </lineage>
</organism>
<reference evidence="5 6" key="1">
    <citation type="submission" date="2020-08" db="EMBL/GenBank/DDBJ databases">
        <authorList>
            <person name="Koutsovoulos G."/>
            <person name="Danchin GJ E."/>
        </authorList>
    </citation>
    <scope>NUCLEOTIDE SEQUENCE [LARGE SCALE GENOMIC DNA]</scope>
</reference>
<feature type="region of interest" description="Disordered" evidence="2">
    <location>
        <begin position="203"/>
        <end position="223"/>
    </location>
</feature>
<feature type="chain" id="PRO_5027623484" description="Galectin domain-containing protein" evidence="3">
    <location>
        <begin position="23"/>
        <end position="555"/>
    </location>
</feature>
<dbReference type="InterPro" id="IPR001079">
    <property type="entry name" value="Galectin_CRD"/>
</dbReference>
<dbReference type="PANTHER" id="PTHR11346">
    <property type="entry name" value="GALECTIN"/>
    <property type="match status" value="1"/>
</dbReference>
<dbReference type="PROSITE" id="PS51304">
    <property type="entry name" value="GALECTIN"/>
    <property type="match status" value="2"/>
</dbReference>
<sequence>MKSKTLYLLIICASFMVTTIETETYNEETTAPAAEPTTTPFPSCLNPIVNPDLPVTINLTQLSFGEGFLPNKSIEINGVVLAKPYLFGFYLFEDGVKYKTADMPLYFKPLFRRPPYVVCTNWIRNRGFGSVEKYGNFPFKAGQPFILEFVAEPKNTIDIYINNEHFVTFSRVDLSKISQLYIEGKDTIRVNSLTLCPNQVRKPRTTTVKPTTPTKEPTTTPPHPCLNPIVLLNPKLPLEIDLVEVGFGKGFLPDKYIEINGRITNVRRAFDVHLMEGTYLRADEPFRFESHHQIRPQIVLDSWSKSRGSVGVKYLRSPLNIGQPIILKFVAAPKNTTTIYINNRWSTSYAAEVFQPTHYRVDLSKISHLYIDGAEQININSLILCTKHLPTTTPPRPPQICAEQIELNNLTIPSIIKLVDQGLGIGFTYPKLITIFGTPTAPTRFDISLANDGVLEETADIPFHISADFSQKKVITDSWAKGTGWIGKESKEILPFKVGQSFELTFRTAGTNEIDIIVDSTLILTLNRTDLSKIAQLEIKGAIVVKYLIMCKKRF</sequence>
<feature type="compositionally biased region" description="Low complexity" evidence="2">
    <location>
        <begin position="205"/>
        <end position="218"/>
    </location>
</feature>